<comment type="subcellular location">
    <subcellularLocation>
        <location evidence="1 7">Cell membrane</location>
        <topology evidence="1 7">Multi-pass membrane protein</topology>
    </subcellularLocation>
</comment>
<dbReference type="Proteomes" id="UP001596527">
    <property type="component" value="Unassembled WGS sequence"/>
</dbReference>
<comment type="similarity">
    <text evidence="7">Belongs to the binding-protein-dependent transport system permease family.</text>
</comment>
<dbReference type="InterPro" id="IPR051393">
    <property type="entry name" value="ABC_transporter_permease"/>
</dbReference>
<evidence type="ECO:0000256" key="3">
    <source>
        <dbReference type="ARBA" id="ARBA00022475"/>
    </source>
</evidence>
<feature type="domain" description="ABC transmembrane type-1" evidence="8">
    <location>
        <begin position="99"/>
        <end position="314"/>
    </location>
</feature>
<evidence type="ECO:0000256" key="5">
    <source>
        <dbReference type="ARBA" id="ARBA00022989"/>
    </source>
</evidence>
<evidence type="ECO:0000256" key="1">
    <source>
        <dbReference type="ARBA" id="ARBA00004651"/>
    </source>
</evidence>
<keyword evidence="6 7" id="KW-0472">Membrane</keyword>
<keyword evidence="5 7" id="KW-1133">Transmembrane helix</keyword>
<feature type="transmembrane region" description="Helical" evidence="7">
    <location>
        <begin position="12"/>
        <end position="31"/>
    </location>
</feature>
<dbReference type="EMBL" id="JBHTEF010000001">
    <property type="protein sequence ID" value="MFC7581834.1"/>
    <property type="molecule type" value="Genomic_DNA"/>
</dbReference>
<evidence type="ECO:0000256" key="6">
    <source>
        <dbReference type="ARBA" id="ARBA00023136"/>
    </source>
</evidence>
<dbReference type="InterPro" id="IPR000515">
    <property type="entry name" value="MetI-like"/>
</dbReference>
<feature type="transmembrane region" description="Helical" evidence="7">
    <location>
        <begin position="43"/>
        <end position="65"/>
    </location>
</feature>
<dbReference type="RefSeq" id="WP_291500498.1">
    <property type="nucleotide sequence ID" value="NZ_JBHTEF010000001.1"/>
</dbReference>
<evidence type="ECO:0000313" key="10">
    <source>
        <dbReference type="Proteomes" id="UP001596527"/>
    </source>
</evidence>
<evidence type="ECO:0000259" key="8">
    <source>
        <dbReference type="PROSITE" id="PS50928"/>
    </source>
</evidence>
<dbReference type="SUPFAM" id="SSF161098">
    <property type="entry name" value="MetI-like"/>
    <property type="match status" value="1"/>
</dbReference>
<keyword evidence="4 7" id="KW-0812">Transmembrane</keyword>
<reference evidence="10" key="1">
    <citation type="journal article" date="2019" name="Int. J. Syst. Evol. Microbiol.">
        <title>The Global Catalogue of Microorganisms (GCM) 10K type strain sequencing project: providing services to taxonomists for standard genome sequencing and annotation.</title>
        <authorList>
            <consortium name="The Broad Institute Genomics Platform"/>
            <consortium name="The Broad Institute Genome Sequencing Center for Infectious Disease"/>
            <person name="Wu L."/>
            <person name="Ma J."/>
        </authorList>
    </citation>
    <scope>NUCLEOTIDE SEQUENCE [LARGE SCALE GENOMIC DNA]</scope>
    <source>
        <strain evidence="10">CCUG 56698</strain>
    </source>
</reference>
<dbReference type="Pfam" id="PF00528">
    <property type="entry name" value="BPD_transp_1"/>
    <property type="match status" value="1"/>
</dbReference>
<evidence type="ECO:0000256" key="7">
    <source>
        <dbReference type="RuleBase" id="RU363032"/>
    </source>
</evidence>
<name>A0ABW2SNX6_9ACTO</name>
<dbReference type="PANTHER" id="PTHR30193">
    <property type="entry name" value="ABC TRANSPORTER PERMEASE PROTEIN"/>
    <property type="match status" value="1"/>
</dbReference>
<keyword evidence="3" id="KW-1003">Cell membrane</keyword>
<dbReference type="PANTHER" id="PTHR30193:SF18">
    <property type="entry name" value="OSMOPROTECTIVE COMPOUNDS UPTAKE PERMEASE PROTEIN GGTC"/>
    <property type="match status" value="1"/>
</dbReference>
<protein>
    <submittedName>
        <fullName evidence="9">Carbohydrate ABC transporter permease</fullName>
    </submittedName>
</protein>
<accession>A0ABW2SNX6</accession>
<feature type="transmembrane region" description="Helical" evidence="7">
    <location>
        <begin position="192"/>
        <end position="214"/>
    </location>
</feature>
<keyword evidence="10" id="KW-1185">Reference proteome</keyword>
<feature type="transmembrane region" description="Helical" evidence="7">
    <location>
        <begin position="297"/>
        <end position="316"/>
    </location>
</feature>
<feature type="transmembrane region" description="Helical" evidence="7">
    <location>
        <begin position="235"/>
        <end position="260"/>
    </location>
</feature>
<gene>
    <name evidence="9" type="ORF">ACFQWG_11575</name>
</gene>
<evidence type="ECO:0000256" key="4">
    <source>
        <dbReference type="ARBA" id="ARBA00022692"/>
    </source>
</evidence>
<dbReference type="Gene3D" id="1.10.3720.10">
    <property type="entry name" value="MetI-like"/>
    <property type="match status" value="1"/>
</dbReference>
<dbReference type="InterPro" id="IPR035906">
    <property type="entry name" value="MetI-like_sf"/>
</dbReference>
<proteinExistence type="inferred from homology"/>
<sequence length="325" mass="35587">MSDVVTKLLHLLGAVGVLAVIVVLLLGMGAFSERLPRRWQKWATPLVLAGGAIVFALAGLVYPAVQTAWQSFFNSDGSGFVGLENYKWVFTDSGALIGLRNTFLWVVLVPIFSVVIGFGYALLVDKSRYENILKAMLFMPMAISFVGASVIWKFMYTYRQGGQEQIGLLNQVLVWLGLTPQQFLVNTPWNSLFLMVVVVWTQAGFAMIVMSGAIKSIPAEVIEAARLDGAGGWTILTRVTIPLVRPSLVVSLTTISVAMLKLFDVVRTMTGGQFQTTVLANMMYDQSFKYSEPGKGAAVAVLLLVLVLPVMIGNAVQMRKNKEIR</sequence>
<feature type="transmembrane region" description="Helical" evidence="7">
    <location>
        <begin position="103"/>
        <end position="123"/>
    </location>
</feature>
<dbReference type="CDD" id="cd06261">
    <property type="entry name" value="TM_PBP2"/>
    <property type="match status" value="1"/>
</dbReference>
<organism evidence="9 10">
    <name type="scientific">Schaalia naturae</name>
    <dbReference type="NCBI Taxonomy" id="635203"/>
    <lineage>
        <taxon>Bacteria</taxon>
        <taxon>Bacillati</taxon>
        <taxon>Actinomycetota</taxon>
        <taxon>Actinomycetes</taxon>
        <taxon>Actinomycetales</taxon>
        <taxon>Actinomycetaceae</taxon>
        <taxon>Schaalia</taxon>
    </lineage>
</organism>
<keyword evidence="2 7" id="KW-0813">Transport</keyword>
<comment type="caution">
    <text evidence="9">The sequence shown here is derived from an EMBL/GenBank/DDBJ whole genome shotgun (WGS) entry which is preliminary data.</text>
</comment>
<evidence type="ECO:0000313" key="9">
    <source>
        <dbReference type="EMBL" id="MFC7581834.1"/>
    </source>
</evidence>
<dbReference type="PROSITE" id="PS50928">
    <property type="entry name" value="ABC_TM1"/>
    <property type="match status" value="1"/>
</dbReference>
<evidence type="ECO:0000256" key="2">
    <source>
        <dbReference type="ARBA" id="ARBA00022448"/>
    </source>
</evidence>
<feature type="transmembrane region" description="Helical" evidence="7">
    <location>
        <begin position="135"/>
        <end position="155"/>
    </location>
</feature>